<feature type="DNA-binding region" description="H-T-H motif" evidence="4">
    <location>
        <begin position="26"/>
        <end position="45"/>
    </location>
</feature>
<dbReference type="InterPro" id="IPR009057">
    <property type="entry name" value="Homeodomain-like_sf"/>
</dbReference>
<organism evidence="6 7">
    <name type="scientific">Pseudomonas palleroniana</name>
    <dbReference type="NCBI Taxonomy" id="191390"/>
    <lineage>
        <taxon>Bacteria</taxon>
        <taxon>Pseudomonadati</taxon>
        <taxon>Pseudomonadota</taxon>
        <taxon>Gammaproteobacteria</taxon>
        <taxon>Pseudomonadales</taxon>
        <taxon>Pseudomonadaceae</taxon>
        <taxon>Pseudomonas</taxon>
    </lineage>
</organism>
<evidence type="ECO:0000256" key="4">
    <source>
        <dbReference type="PROSITE-ProRule" id="PRU00335"/>
    </source>
</evidence>
<accession>A0A2L1J431</accession>
<gene>
    <name evidence="6" type="ORF">CYL20_01265</name>
</gene>
<evidence type="ECO:0000256" key="1">
    <source>
        <dbReference type="ARBA" id="ARBA00023015"/>
    </source>
</evidence>
<feature type="domain" description="HTH tetR-type" evidence="5">
    <location>
        <begin position="3"/>
        <end position="63"/>
    </location>
</feature>
<evidence type="ECO:0000313" key="7">
    <source>
        <dbReference type="Proteomes" id="UP000237830"/>
    </source>
</evidence>
<evidence type="ECO:0000313" key="6">
    <source>
        <dbReference type="EMBL" id="AVE03243.1"/>
    </source>
</evidence>
<dbReference type="InterPro" id="IPR001647">
    <property type="entry name" value="HTH_TetR"/>
</dbReference>
<dbReference type="GO" id="GO:0003677">
    <property type="term" value="F:DNA binding"/>
    <property type="evidence" value="ECO:0007669"/>
    <property type="project" value="UniProtKB-UniRule"/>
</dbReference>
<dbReference type="SUPFAM" id="SSF46689">
    <property type="entry name" value="Homeodomain-like"/>
    <property type="match status" value="1"/>
</dbReference>
<dbReference type="PROSITE" id="PS50977">
    <property type="entry name" value="HTH_TETR_2"/>
    <property type="match status" value="1"/>
</dbReference>
<dbReference type="Pfam" id="PF00440">
    <property type="entry name" value="TetR_N"/>
    <property type="match status" value="1"/>
</dbReference>
<dbReference type="InterPro" id="IPR036271">
    <property type="entry name" value="Tet_transcr_reg_TetR-rel_C_sf"/>
</dbReference>
<dbReference type="PRINTS" id="PR00455">
    <property type="entry name" value="HTHTETR"/>
</dbReference>
<dbReference type="PANTHER" id="PTHR47506:SF1">
    <property type="entry name" value="HTH-TYPE TRANSCRIPTIONAL REGULATOR YJDC"/>
    <property type="match status" value="1"/>
</dbReference>
<sequence length="194" mass="21043">MSENAREAILEAAKAAAQTHGYNGINFRSIGEIVGIKNASIYYHFASKADLGAAVAERYWQDTAKVLEGIRASNPEPQRCLELYPSIFRTSLENGNRLCLFSFMAAEYEDLPDEVKQQLKTFAEVNIEWLAQVLALAGTASEDLCKTRARAIYAAVAGAQLIARSQGDIAVFDELISNYQDAGLMSGGAGSDPI</sequence>
<reference evidence="6 7" key="1">
    <citation type="submission" date="2017-12" db="EMBL/GenBank/DDBJ databases">
        <title>Genome sequence of Pseudomonas palleroniana MAB3.</title>
        <authorList>
            <person name="Nascimento F.X."/>
        </authorList>
    </citation>
    <scope>NUCLEOTIDE SEQUENCE [LARGE SCALE GENOMIC DNA]</scope>
    <source>
        <strain evidence="6 7">MAB3</strain>
    </source>
</reference>
<evidence type="ECO:0000256" key="2">
    <source>
        <dbReference type="ARBA" id="ARBA00023125"/>
    </source>
</evidence>
<evidence type="ECO:0000259" key="5">
    <source>
        <dbReference type="PROSITE" id="PS50977"/>
    </source>
</evidence>
<keyword evidence="1" id="KW-0805">Transcription regulation</keyword>
<dbReference type="Proteomes" id="UP000237830">
    <property type="component" value="Chromosome"/>
</dbReference>
<evidence type="ECO:0000256" key="3">
    <source>
        <dbReference type="ARBA" id="ARBA00023163"/>
    </source>
</evidence>
<dbReference type="Gene3D" id="1.10.357.10">
    <property type="entry name" value="Tetracycline Repressor, domain 2"/>
    <property type="match status" value="1"/>
</dbReference>
<proteinExistence type="predicted"/>
<dbReference type="PANTHER" id="PTHR47506">
    <property type="entry name" value="TRANSCRIPTIONAL REGULATORY PROTEIN"/>
    <property type="match status" value="1"/>
</dbReference>
<keyword evidence="2 4" id="KW-0238">DNA-binding</keyword>
<name>A0A2L1J431_9PSED</name>
<protein>
    <submittedName>
        <fullName evidence="6">TetR family transcriptional regulator</fullName>
    </submittedName>
</protein>
<dbReference type="SUPFAM" id="SSF48498">
    <property type="entry name" value="Tetracyclin repressor-like, C-terminal domain"/>
    <property type="match status" value="1"/>
</dbReference>
<dbReference type="RefSeq" id="WP_104993358.1">
    <property type="nucleotide sequence ID" value="NZ_CP025494.1"/>
</dbReference>
<dbReference type="EMBL" id="CP025494">
    <property type="protein sequence ID" value="AVE03243.1"/>
    <property type="molecule type" value="Genomic_DNA"/>
</dbReference>
<dbReference type="AlphaFoldDB" id="A0A2L1J431"/>
<keyword evidence="3" id="KW-0804">Transcription</keyword>